<protein>
    <recommendedName>
        <fullName evidence="1">valine--tRNA ligase</fullName>
        <ecNumber evidence="1">6.1.1.9</ecNumber>
    </recommendedName>
    <alternativeName>
        <fullName evidence="7">Valyl-tRNA synthetase</fullName>
    </alternativeName>
</protein>
<dbReference type="FunFam" id="1.10.287.380:FF:000001">
    <property type="entry name" value="Valine--tRNA ligase"/>
    <property type="match status" value="1"/>
</dbReference>
<dbReference type="EMBL" id="BARW01009694">
    <property type="protein sequence ID" value="GAI83578.1"/>
    <property type="molecule type" value="Genomic_DNA"/>
</dbReference>
<dbReference type="SUPFAM" id="SSF46589">
    <property type="entry name" value="tRNA-binding arm"/>
    <property type="match status" value="1"/>
</dbReference>
<dbReference type="SUPFAM" id="SSF47323">
    <property type="entry name" value="Anticodon-binding domain of a subclass of class I aminoacyl-tRNA synthetases"/>
    <property type="match status" value="1"/>
</dbReference>
<keyword evidence="3" id="KW-0547">Nucleotide-binding</keyword>
<dbReference type="InterPro" id="IPR002303">
    <property type="entry name" value="Valyl-tRNA_ligase"/>
</dbReference>
<dbReference type="InterPro" id="IPR037118">
    <property type="entry name" value="Val-tRNA_synth_C_sf"/>
</dbReference>
<evidence type="ECO:0000256" key="3">
    <source>
        <dbReference type="ARBA" id="ARBA00022741"/>
    </source>
</evidence>
<dbReference type="EC" id="6.1.1.9" evidence="1"/>
<evidence type="ECO:0000259" key="11">
    <source>
        <dbReference type="Pfam" id="PF10458"/>
    </source>
</evidence>
<proteinExistence type="predicted"/>
<keyword evidence="4" id="KW-0067">ATP-binding</keyword>
<accession>X1RSG0</accession>
<dbReference type="InterPro" id="IPR019499">
    <property type="entry name" value="Val-tRNA_synth_tRNA-bd"/>
</dbReference>
<evidence type="ECO:0000256" key="7">
    <source>
        <dbReference type="ARBA" id="ARBA00029936"/>
    </source>
</evidence>
<dbReference type="AlphaFoldDB" id="X1RSG0"/>
<dbReference type="GO" id="GO:0004832">
    <property type="term" value="F:valine-tRNA ligase activity"/>
    <property type="evidence" value="ECO:0007669"/>
    <property type="project" value="UniProtKB-EC"/>
</dbReference>
<evidence type="ECO:0000256" key="2">
    <source>
        <dbReference type="ARBA" id="ARBA00022598"/>
    </source>
</evidence>
<feature type="domain" description="Valyl-tRNA synthetase tRNA-binding arm" evidence="11">
    <location>
        <begin position="168"/>
        <end position="231"/>
    </location>
</feature>
<gene>
    <name evidence="12" type="ORF">S12H4_19394</name>
</gene>
<dbReference type="GO" id="GO:0005524">
    <property type="term" value="F:ATP binding"/>
    <property type="evidence" value="ECO:0007669"/>
    <property type="project" value="UniProtKB-KW"/>
</dbReference>
<evidence type="ECO:0000256" key="5">
    <source>
        <dbReference type="ARBA" id="ARBA00022917"/>
    </source>
</evidence>
<dbReference type="PANTHER" id="PTHR11946">
    <property type="entry name" value="VALYL-TRNA SYNTHETASES"/>
    <property type="match status" value="1"/>
</dbReference>
<organism evidence="12">
    <name type="scientific">marine sediment metagenome</name>
    <dbReference type="NCBI Taxonomy" id="412755"/>
    <lineage>
        <taxon>unclassified sequences</taxon>
        <taxon>metagenomes</taxon>
        <taxon>ecological metagenomes</taxon>
    </lineage>
</organism>
<evidence type="ECO:0000256" key="1">
    <source>
        <dbReference type="ARBA" id="ARBA00013169"/>
    </source>
</evidence>
<dbReference type="InterPro" id="IPR013155">
    <property type="entry name" value="M/V/L/I-tRNA-synth_anticd-bd"/>
</dbReference>
<feature type="domain" description="Methionyl/Valyl/Leucyl/Isoleucyl-tRNA synthetase anticodon-binding" evidence="10">
    <location>
        <begin position="1"/>
        <end position="109"/>
    </location>
</feature>
<dbReference type="InterPro" id="IPR009080">
    <property type="entry name" value="tRNAsynth_Ia_anticodon-bd"/>
</dbReference>
<evidence type="ECO:0000256" key="8">
    <source>
        <dbReference type="ARBA" id="ARBA00047552"/>
    </source>
</evidence>
<evidence type="ECO:0000259" key="10">
    <source>
        <dbReference type="Pfam" id="PF08264"/>
    </source>
</evidence>
<evidence type="ECO:0000313" key="12">
    <source>
        <dbReference type="EMBL" id="GAI83578.1"/>
    </source>
</evidence>
<comment type="catalytic activity">
    <reaction evidence="8">
        <text>tRNA(Val) + L-valine + ATP = L-valyl-tRNA(Val) + AMP + diphosphate</text>
        <dbReference type="Rhea" id="RHEA:10704"/>
        <dbReference type="Rhea" id="RHEA-COMP:9672"/>
        <dbReference type="Rhea" id="RHEA-COMP:9708"/>
        <dbReference type="ChEBI" id="CHEBI:30616"/>
        <dbReference type="ChEBI" id="CHEBI:33019"/>
        <dbReference type="ChEBI" id="CHEBI:57762"/>
        <dbReference type="ChEBI" id="CHEBI:78442"/>
        <dbReference type="ChEBI" id="CHEBI:78537"/>
        <dbReference type="ChEBI" id="CHEBI:456215"/>
        <dbReference type="EC" id="6.1.1.9"/>
    </reaction>
</comment>
<dbReference type="Gene3D" id="1.10.730.10">
    <property type="entry name" value="Isoleucyl-tRNA Synthetase, Domain 1"/>
    <property type="match status" value="1"/>
</dbReference>
<reference evidence="12" key="1">
    <citation type="journal article" date="2014" name="Front. Microbiol.">
        <title>High frequency of phylogenetically diverse reductive dehalogenase-homologous genes in deep subseafloor sedimentary metagenomes.</title>
        <authorList>
            <person name="Kawai M."/>
            <person name="Futagami T."/>
            <person name="Toyoda A."/>
            <person name="Takaki Y."/>
            <person name="Nishi S."/>
            <person name="Hori S."/>
            <person name="Arai W."/>
            <person name="Tsubouchi T."/>
            <person name="Morono Y."/>
            <person name="Uchiyama I."/>
            <person name="Ito T."/>
            <person name="Fujiyama A."/>
            <person name="Inagaki F."/>
            <person name="Takami H."/>
        </authorList>
    </citation>
    <scope>NUCLEOTIDE SEQUENCE</scope>
    <source>
        <strain evidence="12">Expedition CK06-06</strain>
    </source>
</reference>
<dbReference type="GO" id="GO:0006438">
    <property type="term" value="P:valyl-tRNA aminoacylation"/>
    <property type="evidence" value="ECO:0007669"/>
    <property type="project" value="InterPro"/>
</dbReference>
<feature type="coiled-coil region" evidence="9">
    <location>
        <begin position="164"/>
        <end position="191"/>
    </location>
</feature>
<evidence type="ECO:0000256" key="9">
    <source>
        <dbReference type="SAM" id="Coils"/>
    </source>
</evidence>
<dbReference type="Pfam" id="PF10458">
    <property type="entry name" value="Val_tRNA-synt_C"/>
    <property type="match status" value="1"/>
</dbReference>
<keyword evidence="5" id="KW-0648">Protein biosynthesis</keyword>
<evidence type="ECO:0000256" key="4">
    <source>
        <dbReference type="ARBA" id="ARBA00022840"/>
    </source>
</evidence>
<keyword evidence="9" id="KW-0175">Coiled coil</keyword>
<evidence type="ECO:0000256" key="6">
    <source>
        <dbReference type="ARBA" id="ARBA00023146"/>
    </source>
</evidence>
<feature type="non-terminal residue" evidence="12">
    <location>
        <position position="1"/>
    </location>
</feature>
<comment type="caution">
    <text evidence="12">The sequence shown here is derived from an EMBL/GenBank/DDBJ whole genome shotgun (WGS) entry which is preliminary data.</text>
</comment>
<name>X1RSG0_9ZZZZ</name>
<dbReference type="PANTHER" id="PTHR11946:SF93">
    <property type="entry name" value="VALINE--TRNA LIGASE, CHLOROPLASTIC_MITOCHONDRIAL 2"/>
    <property type="match status" value="1"/>
</dbReference>
<sequence>DWYVELSKTILTGNFSEKDKQSTVNTLVNVLETLLRLLHPCMPFITESLWQTLTGKNEETIMLQPYPESHYDLINESLEKDVEFIKSVILAIRNVRGEMNISPSKKISVLCKKETAFKKLLNQHKLFVMNLAKLESIEYTDIIPQNVYTALAGQLELFIPMSNLIDKDAEAARLNKEIAKLEKDLQHVESKLNNSNFVEKAPTAVLIKETENKKNILDALTKFREKLDRIQ</sequence>
<keyword evidence="6" id="KW-0030">Aminoacyl-tRNA synthetase</keyword>
<dbReference type="Gene3D" id="1.10.287.380">
    <property type="entry name" value="Valyl-tRNA synthetase, C-terminal domain"/>
    <property type="match status" value="1"/>
</dbReference>
<dbReference type="GO" id="GO:0005829">
    <property type="term" value="C:cytosol"/>
    <property type="evidence" value="ECO:0007669"/>
    <property type="project" value="TreeGrafter"/>
</dbReference>
<dbReference type="InterPro" id="IPR010978">
    <property type="entry name" value="tRNA-bd_arm"/>
</dbReference>
<dbReference type="Pfam" id="PF08264">
    <property type="entry name" value="Anticodon_1"/>
    <property type="match status" value="1"/>
</dbReference>
<keyword evidence="2" id="KW-0436">Ligase</keyword>